<evidence type="ECO:0000256" key="3">
    <source>
        <dbReference type="ARBA" id="ARBA00023125"/>
    </source>
</evidence>
<dbReference type="InterPro" id="IPR036388">
    <property type="entry name" value="WH-like_DNA-bd_sf"/>
</dbReference>
<dbReference type="RefSeq" id="WP_221483430.1">
    <property type="nucleotide sequence ID" value="NZ_JACHMO010000001.1"/>
</dbReference>
<dbReference type="CDD" id="cd15831">
    <property type="entry name" value="BTAD"/>
    <property type="match status" value="1"/>
</dbReference>
<dbReference type="Proteomes" id="UP000552097">
    <property type="component" value="Unassembled WGS sequence"/>
</dbReference>
<accession>A0A7W9HH41</accession>
<evidence type="ECO:0000313" key="8">
    <source>
        <dbReference type="Proteomes" id="UP000552097"/>
    </source>
</evidence>
<evidence type="ECO:0000259" key="6">
    <source>
        <dbReference type="PROSITE" id="PS51755"/>
    </source>
</evidence>
<evidence type="ECO:0000256" key="2">
    <source>
        <dbReference type="ARBA" id="ARBA00023015"/>
    </source>
</evidence>
<dbReference type="InterPro" id="IPR016032">
    <property type="entry name" value="Sig_transdc_resp-reg_C-effctor"/>
</dbReference>
<dbReference type="AlphaFoldDB" id="A0A7W9HH41"/>
<dbReference type="Gene3D" id="1.25.40.10">
    <property type="entry name" value="Tetratricopeptide repeat domain"/>
    <property type="match status" value="1"/>
</dbReference>
<dbReference type="InterPro" id="IPR011990">
    <property type="entry name" value="TPR-like_helical_dom_sf"/>
</dbReference>
<feature type="DNA-binding region" description="OmpR/PhoB-type" evidence="5">
    <location>
        <begin position="1"/>
        <end position="73"/>
    </location>
</feature>
<keyword evidence="3 5" id="KW-0238">DNA-binding</keyword>
<dbReference type="InterPro" id="IPR001867">
    <property type="entry name" value="OmpR/PhoB-type_DNA-bd"/>
</dbReference>
<feature type="domain" description="OmpR/PhoB-type" evidence="6">
    <location>
        <begin position="1"/>
        <end position="73"/>
    </location>
</feature>
<dbReference type="PANTHER" id="PTHR35807:SF1">
    <property type="entry name" value="TRANSCRIPTIONAL REGULATOR REDD"/>
    <property type="match status" value="1"/>
</dbReference>
<evidence type="ECO:0000256" key="1">
    <source>
        <dbReference type="ARBA" id="ARBA00005820"/>
    </source>
</evidence>
<organism evidence="7 8">
    <name type="scientific">Saccharothrix ecbatanensis</name>
    <dbReference type="NCBI Taxonomy" id="1105145"/>
    <lineage>
        <taxon>Bacteria</taxon>
        <taxon>Bacillati</taxon>
        <taxon>Actinomycetota</taxon>
        <taxon>Actinomycetes</taxon>
        <taxon>Pseudonocardiales</taxon>
        <taxon>Pseudonocardiaceae</taxon>
        <taxon>Saccharothrix</taxon>
    </lineage>
</organism>
<evidence type="ECO:0000313" key="7">
    <source>
        <dbReference type="EMBL" id="MBB5802192.1"/>
    </source>
</evidence>
<dbReference type="EMBL" id="JACHMO010000001">
    <property type="protein sequence ID" value="MBB5802192.1"/>
    <property type="molecule type" value="Genomic_DNA"/>
</dbReference>
<sequence>MLGTLLVHEGQTVPTFALMSELWDDKPPVSGLTTLQTYILNLRKLFASTMKLSLTEISREVLVTRAGGYVFNIGPSNLDLNRYNTYLAAAQAALAGGDDRTAVKSLGEALRVWRGPALVDVKGGRVLESKRRQLEESRLVAVEYMVDAQLRLGHHREVLPELVMLTTENPLHEGLHAQYMRALHYSGRRAQALMVYQMLRDKLVFELGLEPSPQVQRLHLGILSSSGDLDSDISI</sequence>
<dbReference type="SMART" id="SM01043">
    <property type="entry name" value="BTAD"/>
    <property type="match status" value="1"/>
</dbReference>
<dbReference type="InterPro" id="IPR051677">
    <property type="entry name" value="AfsR-DnrI-RedD_regulator"/>
</dbReference>
<dbReference type="PANTHER" id="PTHR35807">
    <property type="entry name" value="TRANSCRIPTIONAL REGULATOR REDD-RELATED"/>
    <property type="match status" value="1"/>
</dbReference>
<dbReference type="Gene3D" id="1.10.10.10">
    <property type="entry name" value="Winged helix-like DNA-binding domain superfamily/Winged helix DNA-binding domain"/>
    <property type="match status" value="1"/>
</dbReference>
<keyword evidence="8" id="KW-1185">Reference proteome</keyword>
<dbReference type="SUPFAM" id="SSF48452">
    <property type="entry name" value="TPR-like"/>
    <property type="match status" value="1"/>
</dbReference>
<name>A0A7W9HH41_9PSEU</name>
<proteinExistence type="inferred from homology"/>
<keyword evidence="4" id="KW-0804">Transcription</keyword>
<keyword evidence="2" id="KW-0805">Transcription regulation</keyword>
<comment type="caution">
    <text evidence="7">The sequence shown here is derived from an EMBL/GenBank/DDBJ whole genome shotgun (WGS) entry which is preliminary data.</text>
</comment>
<evidence type="ECO:0000256" key="4">
    <source>
        <dbReference type="ARBA" id="ARBA00023163"/>
    </source>
</evidence>
<reference evidence="7 8" key="1">
    <citation type="submission" date="2020-08" db="EMBL/GenBank/DDBJ databases">
        <title>Sequencing the genomes of 1000 actinobacteria strains.</title>
        <authorList>
            <person name="Klenk H.-P."/>
        </authorList>
    </citation>
    <scope>NUCLEOTIDE SEQUENCE [LARGE SCALE GENOMIC DNA]</scope>
    <source>
        <strain evidence="7 8">DSM 45486</strain>
    </source>
</reference>
<dbReference type="Pfam" id="PF03704">
    <property type="entry name" value="BTAD"/>
    <property type="match status" value="1"/>
</dbReference>
<gene>
    <name evidence="7" type="ORF">F4560_001960</name>
</gene>
<dbReference type="PROSITE" id="PS51755">
    <property type="entry name" value="OMPR_PHOB"/>
    <property type="match status" value="1"/>
</dbReference>
<comment type="similarity">
    <text evidence="1">Belongs to the AfsR/DnrI/RedD regulatory family.</text>
</comment>
<dbReference type="GO" id="GO:0006355">
    <property type="term" value="P:regulation of DNA-templated transcription"/>
    <property type="evidence" value="ECO:0007669"/>
    <property type="project" value="InterPro"/>
</dbReference>
<dbReference type="GO" id="GO:0000160">
    <property type="term" value="P:phosphorelay signal transduction system"/>
    <property type="evidence" value="ECO:0007669"/>
    <property type="project" value="InterPro"/>
</dbReference>
<dbReference type="SUPFAM" id="SSF46894">
    <property type="entry name" value="C-terminal effector domain of the bipartite response regulators"/>
    <property type="match status" value="1"/>
</dbReference>
<dbReference type="GO" id="GO:0003677">
    <property type="term" value="F:DNA binding"/>
    <property type="evidence" value="ECO:0007669"/>
    <property type="project" value="UniProtKB-UniRule"/>
</dbReference>
<dbReference type="InterPro" id="IPR005158">
    <property type="entry name" value="BTAD"/>
</dbReference>
<protein>
    <submittedName>
        <fullName evidence="7">DNA-binding SARP family transcriptional activator</fullName>
    </submittedName>
</protein>
<evidence type="ECO:0000256" key="5">
    <source>
        <dbReference type="PROSITE-ProRule" id="PRU01091"/>
    </source>
</evidence>